<reference evidence="1" key="2">
    <citation type="journal article" date="2015" name="Data Brief">
        <title>Shoot transcriptome of the giant reed, Arundo donax.</title>
        <authorList>
            <person name="Barrero R.A."/>
            <person name="Guerrero F.D."/>
            <person name="Moolhuijzen P."/>
            <person name="Goolsby J.A."/>
            <person name="Tidwell J."/>
            <person name="Bellgard S.E."/>
            <person name="Bellgard M.I."/>
        </authorList>
    </citation>
    <scope>NUCLEOTIDE SEQUENCE</scope>
    <source>
        <tissue evidence="1">Shoot tissue taken approximately 20 cm above the soil surface</tissue>
    </source>
</reference>
<organism evidence="1">
    <name type="scientific">Arundo donax</name>
    <name type="common">Giant reed</name>
    <name type="synonym">Donax arundinaceus</name>
    <dbReference type="NCBI Taxonomy" id="35708"/>
    <lineage>
        <taxon>Eukaryota</taxon>
        <taxon>Viridiplantae</taxon>
        <taxon>Streptophyta</taxon>
        <taxon>Embryophyta</taxon>
        <taxon>Tracheophyta</taxon>
        <taxon>Spermatophyta</taxon>
        <taxon>Magnoliopsida</taxon>
        <taxon>Liliopsida</taxon>
        <taxon>Poales</taxon>
        <taxon>Poaceae</taxon>
        <taxon>PACMAD clade</taxon>
        <taxon>Arundinoideae</taxon>
        <taxon>Arundineae</taxon>
        <taxon>Arundo</taxon>
    </lineage>
</organism>
<dbReference type="AlphaFoldDB" id="A0A0A8XQM9"/>
<sequence length="41" mass="4671">MHIKRLVSSGKRIPVCDKTCFNFNSMQIKVHGLSASHEKEN</sequence>
<accession>A0A0A8XQM9</accession>
<reference evidence="1" key="1">
    <citation type="submission" date="2014-09" db="EMBL/GenBank/DDBJ databases">
        <authorList>
            <person name="Magalhaes I.L.F."/>
            <person name="Oliveira U."/>
            <person name="Santos F.R."/>
            <person name="Vidigal T.H.D.A."/>
            <person name="Brescovit A.D."/>
            <person name="Santos A.J."/>
        </authorList>
    </citation>
    <scope>NUCLEOTIDE SEQUENCE</scope>
    <source>
        <tissue evidence="1">Shoot tissue taken approximately 20 cm above the soil surface</tissue>
    </source>
</reference>
<name>A0A0A8XQM9_ARUDO</name>
<dbReference type="EMBL" id="GBRH01281814">
    <property type="protein sequence ID" value="JAD16081.1"/>
    <property type="molecule type" value="Transcribed_RNA"/>
</dbReference>
<protein>
    <submittedName>
        <fullName evidence="1">Uncharacterized protein</fullName>
    </submittedName>
</protein>
<proteinExistence type="predicted"/>
<evidence type="ECO:0000313" key="1">
    <source>
        <dbReference type="EMBL" id="JAD16081.1"/>
    </source>
</evidence>